<gene>
    <name evidence="1" type="ORF">COM45_11955</name>
</gene>
<dbReference type="InterPro" id="IPR038071">
    <property type="entry name" value="UROD/MetE-like_sf"/>
</dbReference>
<comment type="caution">
    <text evidence="1">The sequence shown here is derived from an EMBL/GenBank/DDBJ whole genome shotgun (WGS) entry which is preliminary data.</text>
</comment>
<name>A0A2A4ADL1_9CORY</name>
<accession>A0A2A4ADL1</accession>
<evidence type="ECO:0000313" key="2">
    <source>
        <dbReference type="Proteomes" id="UP000218690"/>
    </source>
</evidence>
<dbReference type="Proteomes" id="UP000218690">
    <property type="component" value="Unassembled WGS sequence"/>
</dbReference>
<protein>
    <submittedName>
        <fullName evidence="1">Methionine synthase</fullName>
    </submittedName>
</protein>
<evidence type="ECO:0000313" key="1">
    <source>
        <dbReference type="EMBL" id="PCC81905.1"/>
    </source>
</evidence>
<reference evidence="1 2" key="1">
    <citation type="submission" date="2017-09" db="EMBL/GenBank/DDBJ databases">
        <title>Draft Genome Sequence of Corynebacterium accolens AH4003.</title>
        <authorList>
            <person name="Chen Y."/>
            <person name="Oosthuysen W.F."/>
            <person name="Kelley S."/>
            <person name="Horswill A."/>
        </authorList>
    </citation>
    <scope>NUCLEOTIDE SEQUENCE [LARGE SCALE GENOMIC DNA]</scope>
    <source>
        <strain evidence="1 2">AH4003</strain>
    </source>
</reference>
<dbReference type="EMBL" id="NWBP01000036">
    <property type="protein sequence ID" value="PCC81905.1"/>
    <property type="molecule type" value="Genomic_DNA"/>
</dbReference>
<sequence>MTGFSLGPMHGVSMTEAADIVMGESGHLPAIPQLPERGLGADAVGSTAALLEAVNVDRGPRAWQMTQRPQLMMRRTWDLWERDLDAIQEVWGESVPVLKMQVLGPWSLAAAVELANGHRVLSDAGATRDLHEALQMGIADHVKKLVRRFHGEVRVQVDEPLLGDVLAGKVPGTTDFDEIRAVPAEVAREKLKELGAEYLVSGPHWEIADAAETFVTDFVGLDTAKNIDGLGEFLSEGKRIGFAIAGVDARAEAVAVARHFDRMGMPRELLVDAVDVVPREASASTLRSVVETAGMLVRDAGDL</sequence>
<dbReference type="AlphaFoldDB" id="A0A2A4ADL1"/>
<proteinExistence type="predicted"/>
<dbReference type="SUPFAM" id="SSF51726">
    <property type="entry name" value="UROD/MetE-like"/>
    <property type="match status" value="1"/>
</dbReference>
<organism evidence="1 2">
    <name type="scientific">Corynebacterium accolens</name>
    <dbReference type="NCBI Taxonomy" id="38284"/>
    <lineage>
        <taxon>Bacteria</taxon>
        <taxon>Bacillati</taxon>
        <taxon>Actinomycetota</taxon>
        <taxon>Actinomycetes</taxon>
        <taxon>Mycobacteriales</taxon>
        <taxon>Corynebacteriaceae</taxon>
        <taxon>Corynebacterium</taxon>
    </lineage>
</organism>